<evidence type="ECO:0000313" key="3">
    <source>
        <dbReference type="Proteomes" id="UP001434883"/>
    </source>
</evidence>
<gene>
    <name evidence="2" type="ORF">XENOCAPTIV_030080</name>
</gene>
<dbReference type="Gene3D" id="2.60.220.30">
    <property type="match status" value="1"/>
</dbReference>
<feature type="domain" description="ZU5" evidence="1">
    <location>
        <begin position="3"/>
        <end position="50"/>
    </location>
</feature>
<dbReference type="Pfam" id="PF00791">
    <property type="entry name" value="ZU5"/>
    <property type="match status" value="1"/>
</dbReference>
<organism evidence="2 3">
    <name type="scientific">Xenoophorus captivus</name>
    <dbReference type="NCBI Taxonomy" id="1517983"/>
    <lineage>
        <taxon>Eukaryota</taxon>
        <taxon>Metazoa</taxon>
        <taxon>Chordata</taxon>
        <taxon>Craniata</taxon>
        <taxon>Vertebrata</taxon>
        <taxon>Euteleostomi</taxon>
        <taxon>Actinopterygii</taxon>
        <taxon>Neopterygii</taxon>
        <taxon>Teleostei</taxon>
        <taxon>Neoteleostei</taxon>
        <taxon>Acanthomorphata</taxon>
        <taxon>Ovalentaria</taxon>
        <taxon>Atherinomorphae</taxon>
        <taxon>Cyprinodontiformes</taxon>
        <taxon>Goodeidae</taxon>
        <taxon>Xenoophorus</taxon>
    </lineage>
</organism>
<feature type="non-terminal residue" evidence="2">
    <location>
        <position position="1"/>
    </location>
</feature>
<comment type="caution">
    <text evidence="2">The sequence shown here is derived from an EMBL/GenBank/DDBJ whole genome shotgun (WGS) entry which is preliminary data.</text>
</comment>
<accession>A0ABV0S3X6</accession>
<dbReference type="EMBL" id="JAHRIN010068126">
    <property type="protein sequence ID" value="MEQ2215282.1"/>
    <property type="molecule type" value="Genomic_DNA"/>
</dbReference>
<keyword evidence="3" id="KW-1185">Reference proteome</keyword>
<sequence>TVSEDGAEIFLSPAVTYGPPGLDLSCPISMTIAHCAEVAADNWTIRLKRQIQDRWEVSELFNFTHNSMLSIEE</sequence>
<dbReference type="Proteomes" id="UP001434883">
    <property type="component" value="Unassembled WGS sequence"/>
</dbReference>
<name>A0ABV0S3X6_9TELE</name>
<evidence type="ECO:0000259" key="1">
    <source>
        <dbReference type="Pfam" id="PF00791"/>
    </source>
</evidence>
<proteinExistence type="predicted"/>
<reference evidence="2 3" key="1">
    <citation type="submission" date="2021-06" db="EMBL/GenBank/DDBJ databases">
        <authorList>
            <person name="Palmer J.M."/>
        </authorList>
    </citation>
    <scope>NUCLEOTIDE SEQUENCE [LARGE SCALE GENOMIC DNA]</scope>
    <source>
        <strain evidence="2 3">XC_2019</strain>
        <tissue evidence="2">Muscle</tissue>
    </source>
</reference>
<evidence type="ECO:0000313" key="2">
    <source>
        <dbReference type="EMBL" id="MEQ2215282.1"/>
    </source>
</evidence>
<dbReference type="InterPro" id="IPR000906">
    <property type="entry name" value="ZU5_dom"/>
</dbReference>
<protein>
    <recommendedName>
        <fullName evidence="1">ZU5 domain-containing protein</fullName>
    </recommendedName>
</protein>